<evidence type="ECO:0000256" key="3">
    <source>
        <dbReference type="ARBA" id="ARBA00023125"/>
    </source>
</evidence>
<accession>A0ABR2Q7W8</accession>
<evidence type="ECO:0000256" key="7">
    <source>
        <dbReference type="SAM" id="MobiDB-lite"/>
    </source>
</evidence>
<keyword evidence="6" id="KW-0863">Zinc-finger</keyword>
<protein>
    <submittedName>
        <fullName evidence="10">Uncharacterized protein</fullName>
    </submittedName>
</protein>
<feature type="compositionally biased region" description="Pro residues" evidence="7">
    <location>
        <begin position="90"/>
        <end position="99"/>
    </location>
</feature>
<proteinExistence type="predicted"/>
<evidence type="ECO:0000313" key="10">
    <source>
        <dbReference type="EMBL" id="KAK8996764.1"/>
    </source>
</evidence>
<dbReference type="PROSITE" id="PS50982">
    <property type="entry name" value="MBD"/>
    <property type="match status" value="1"/>
</dbReference>
<dbReference type="InterPro" id="IPR001739">
    <property type="entry name" value="Methyl_CpG_DNA-bd"/>
</dbReference>
<dbReference type="InterPro" id="IPR013087">
    <property type="entry name" value="Znf_C2H2_type"/>
</dbReference>
<dbReference type="SMART" id="SM00355">
    <property type="entry name" value="ZnF_C2H2"/>
    <property type="match status" value="2"/>
</dbReference>
<evidence type="ECO:0000256" key="1">
    <source>
        <dbReference type="ARBA" id="ARBA00004123"/>
    </source>
</evidence>
<keyword evidence="6" id="KW-0862">Zinc</keyword>
<name>A0ABR2Q7W8_9ROSI</name>
<keyword evidence="11" id="KW-1185">Reference proteome</keyword>
<comment type="caution">
    <text evidence="10">The sequence shown here is derived from an EMBL/GenBank/DDBJ whole genome shotgun (WGS) entry which is preliminary data.</text>
</comment>
<keyword evidence="6" id="KW-0479">Metal-binding</keyword>
<keyword evidence="5" id="KW-0539">Nucleus</keyword>
<dbReference type="PANTHER" id="PTHR37701:SF13">
    <property type="entry name" value="C2H2-TYPE DOMAIN-CONTAINING PROTEIN"/>
    <property type="match status" value="1"/>
</dbReference>
<dbReference type="InterPro" id="IPR017956">
    <property type="entry name" value="AT_hook_DNA-bd_motif"/>
</dbReference>
<dbReference type="Proteomes" id="UP001396334">
    <property type="component" value="Unassembled WGS sequence"/>
</dbReference>
<organism evidence="10 11">
    <name type="scientific">Hibiscus sabdariffa</name>
    <name type="common">roselle</name>
    <dbReference type="NCBI Taxonomy" id="183260"/>
    <lineage>
        <taxon>Eukaryota</taxon>
        <taxon>Viridiplantae</taxon>
        <taxon>Streptophyta</taxon>
        <taxon>Embryophyta</taxon>
        <taxon>Tracheophyta</taxon>
        <taxon>Spermatophyta</taxon>
        <taxon>Magnoliopsida</taxon>
        <taxon>eudicotyledons</taxon>
        <taxon>Gunneridae</taxon>
        <taxon>Pentapetalae</taxon>
        <taxon>rosids</taxon>
        <taxon>malvids</taxon>
        <taxon>Malvales</taxon>
        <taxon>Malvaceae</taxon>
        <taxon>Malvoideae</taxon>
        <taxon>Hibiscus</taxon>
    </lineage>
</organism>
<keyword evidence="2" id="KW-0805">Transcription regulation</keyword>
<feature type="compositionally biased region" description="Basic and acidic residues" evidence="7">
    <location>
        <begin position="178"/>
        <end position="208"/>
    </location>
</feature>
<feature type="compositionally biased region" description="Polar residues" evidence="7">
    <location>
        <begin position="861"/>
        <end position="872"/>
    </location>
</feature>
<dbReference type="PANTHER" id="PTHR37701">
    <property type="entry name" value="METHYL-CPG-BINDING DOMAIN-CONTAINING PROTEIN 8"/>
    <property type="match status" value="1"/>
</dbReference>
<reference evidence="10 11" key="1">
    <citation type="journal article" date="2024" name="G3 (Bethesda)">
        <title>Genome assembly of Hibiscus sabdariffa L. provides insights into metabolisms of medicinal natural products.</title>
        <authorList>
            <person name="Kim T."/>
        </authorList>
    </citation>
    <scope>NUCLEOTIDE SEQUENCE [LARGE SCALE GENOMIC DNA]</scope>
    <source>
        <strain evidence="10">TK-2024</strain>
        <tissue evidence="10">Old leaves</tissue>
    </source>
</reference>
<evidence type="ECO:0000259" key="8">
    <source>
        <dbReference type="PROSITE" id="PS50157"/>
    </source>
</evidence>
<keyword evidence="4" id="KW-0804">Transcription</keyword>
<evidence type="ECO:0000256" key="5">
    <source>
        <dbReference type="ARBA" id="ARBA00023242"/>
    </source>
</evidence>
<feature type="region of interest" description="Disordered" evidence="7">
    <location>
        <begin position="81"/>
        <end position="107"/>
    </location>
</feature>
<dbReference type="EMBL" id="JBBPBN010000043">
    <property type="protein sequence ID" value="KAK8996764.1"/>
    <property type="molecule type" value="Genomic_DNA"/>
</dbReference>
<dbReference type="Pfam" id="PF01429">
    <property type="entry name" value="MBD"/>
    <property type="match status" value="1"/>
</dbReference>
<keyword evidence="3" id="KW-0238">DNA-binding</keyword>
<dbReference type="SMART" id="SM00384">
    <property type="entry name" value="AT_hook"/>
    <property type="match status" value="2"/>
</dbReference>
<evidence type="ECO:0000313" key="11">
    <source>
        <dbReference type="Proteomes" id="UP001396334"/>
    </source>
</evidence>
<feature type="domain" description="C2H2-type" evidence="8">
    <location>
        <begin position="461"/>
        <end position="488"/>
    </location>
</feature>
<evidence type="ECO:0000259" key="9">
    <source>
        <dbReference type="PROSITE" id="PS50982"/>
    </source>
</evidence>
<evidence type="ECO:0000256" key="2">
    <source>
        <dbReference type="ARBA" id="ARBA00023015"/>
    </source>
</evidence>
<sequence>MATADNRNHLYLHLESIPVVDLRLLSQPELLSLSLCTSSPSPSNSETELFTPKIDRSVFNESAGSRKQTFFRLRFAAPRSHLHHQHSSPSPEPFPPPLNLNPESLDEESSNTLSLFKSLFNIDESLTAIPESDEPYDDKDLVPVQIEYPSGNSILQNIPVDIVSSSSSVGKRKRGRPRKDGKDNWLIESERLPVEEYKETETLDKPNETPDAVNSSSCNGGKRRRGRPRKEESQSRMIGSEQKKFDCEIERAALGNVEEILGIEEELRRRTEGIVSEAQLFEFMGGLEGKWATKSQKKRIVDAAGFGNVLPQGWKLMLFVKRRGSHFWLACSRYISPNGQQFVSCKEVSSYLLCFGGLKDSILETSNLADKNIDFAVKPSSGNLPITYRSSEHEKQTPLQRMGSPREVQRAEIIKCHKCNMTFNLQDDFICHLLSSHKGSTMSSGHGTSTNEEVKNKNGKYECQLCHELFEERNCYSIHLQIHIENNMKKVEGSVGEQNSIQPLNSASNNGIGPDIRCSKSIENHLVQTLTDNNHECNLSFHDEQDKVNRNERVLSEKNCDKQSKFYSAADNKGDVNDAAVAADLNVCLGSENVLFTADNEESSQPSRKIDVGFALPVDKKRELASSTSFLAPNDKGNMFTDENIEDRHFPSFLKGMEADLKDKATRDDRKAGRADTSIGLDNVRIDAKQENYSEGYSLIPPGKKQRVNLVDHLKGASVTIDSAHERGSGCGFTLPKDDQTCAINNNSILVSGRLDDPEFIMATESANIDPTVCFQSHLPMKIHSQEKSETVSLASHGREQIFPSDNNAFKVFSRTVQMSELDEAQNSRGLIQGVNRHGSGVGADILASVKHGKTEDRQFGPSSYKKTSTCTPEYKQDKGSESILYQQYANQQNSNYENSMNKVSFFTIEEPKQKGGSSFTGNAYARPGPFAFTGTVEGSCSPHFSGNREKIVGKNNVPGIGSAAVHEPKQNKGTAHDGSRLQGFENARNNEIMTGYSNHARPIEDSMTGLTWKSNEGNVLLSGLTDTSSQLLPSSGYYPTFDWMSHKSESEMFDISGKCSSVSGFEGLQSDSIEHMEYNFLTAQPSSGSGNSKGGSEMFNISGKCSNEPGFGGLRSDNLEHMEYSFMTAQPSSHSVNSKVPSYGSEVALKFDSSVWHGKDVLPLLPKIAGRHQSSMFTSIPACLIPKVFDTRQPSETNWKAKLVWMWVDEIIVLPICTTPSLQFWYEFCFALLLMFCPWSKSSSSSVVFKDIVWSLQVRSEKELRTDMGITEAQ</sequence>
<dbReference type="InterPro" id="IPR016177">
    <property type="entry name" value="DNA-bd_dom_sf"/>
</dbReference>
<dbReference type="PROSITE" id="PS50157">
    <property type="entry name" value="ZINC_FINGER_C2H2_2"/>
    <property type="match status" value="1"/>
</dbReference>
<feature type="domain" description="MBD" evidence="9">
    <location>
        <begin position="300"/>
        <end position="380"/>
    </location>
</feature>
<feature type="region of interest" description="Disordered" evidence="7">
    <location>
        <begin position="165"/>
        <end position="242"/>
    </location>
</feature>
<gene>
    <name evidence="10" type="ORF">V6N11_020263</name>
</gene>
<dbReference type="PROSITE" id="PS00028">
    <property type="entry name" value="ZINC_FINGER_C2H2_1"/>
    <property type="match status" value="2"/>
</dbReference>
<evidence type="ECO:0000256" key="6">
    <source>
        <dbReference type="PROSITE-ProRule" id="PRU00042"/>
    </source>
</evidence>
<evidence type="ECO:0000256" key="4">
    <source>
        <dbReference type="ARBA" id="ARBA00023163"/>
    </source>
</evidence>
<dbReference type="InterPro" id="IPR037472">
    <property type="entry name" value="MBD8"/>
</dbReference>
<dbReference type="SUPFAM" id="SSF54171">
    <property type="entry name" value="DNA-binding domain"/>
    <property type="match status" value="1"/>
</dbReference>
<feature type="region of interest" description="Disordered" evidence="7">
    <location>
        <begin position="855"/>
        <end position="874"/>
    </location>
</feature>
<comment type="subcellular location">
    <subcellularLocation>
        <location evidence="1">Nucleus</location>
    </subcellularLocation>
</comment>